<evidence type="ECO:0000256" key="2">
    <source>
        <dbReference type="ARBA" id="ARBA00008107"/>
    </source>
</evidence>
<keyword evidence="4 6" id="KW-0963">Cytoplasm</keyword>
<dbReference type="AlphaFoldDB" id="A0A0F6TQ20"/>
<evidence type="ECO:0000256" key="6">
    <source>
        <dbReference type="PIRNR" id="PIRNR003107"/>
    </source>
</evidence>
<dbReference type="Proteomes" id="UP000034071">
    <property type="component" value="Chromosome"/>
</dbReference>
<reference evidence="8 9" key="1">
    <citation type="submission" date="2015-02" db="EMBL/GenBank/DDBJ databases">
        <title>Complete genome sequence of Kangiella geojedonensis strain YCS-5T.</title>
        <authorList>
            <person name="Kim K.M."/>
        </authorList>
    </citation>
    <scope>NUCLEOTIDE SEQUENCE [LARGE SCALE GENOMIC DNA]</scope>
    <source>
        <strain evidence="8 9">YCS-5</strain>
    </source>
</reference>
<dbReference type="GO" id="GO:0045936">
    <property type="term" value="P:negative regulation of phosphate metabolic process"/>
    <property type="evidence" value="ECO:0007669"/>
    <property type="project" value="InterPro"/>
</dbReference>
<dbReference type="SUPFAM" id="SSF109755">
    <property type="entry name" value="PhoU-like"/>
    <property type="match status" value="1"/>
</dbReference>
<dbReference type="FunFam" id="1.20.58.220:FF:000001">
    <property type="entry name" value="Phosphate-specific transport system accessory protein PhoU"/>
    <property type="match status" value="1"/>
</dbReference>
<keyword evidence="3 6" id="KW-0813">Transport</keyword>
<dbReference type="KEGG" id="kge:TQ33_0474"/>
<evidence type="ECO:0000313" key="8">
    <source>
        <dbReference type="EMBL" id="AKE51459.1"/>
    </source>
</evidence>
<dbReference type="EMBL" id="CP010975">
    <property type="protein sequence ID" value="AKE51459.1"/>
    <property type="molecule type" value="Genomic_DNA"/>
</dbReference>
<dbReference type="Pfam" id="PF01895">
    <property type="entry name" value="PhoU"/>
    <property type="match status" value="2"/>
</dbReference>
<keyword evidence="9" id="KW-1185">Reference proteome</keyword>
<dbReference type="PIRSF" id="PIRSF003107">
    <property type="entry name" value="PhoU"/>
    <property type="match status" value="1"/>
</dbReference>
<dbReference type="GO" id="GO:0006817">
    <property type="term" value="P:phosphate ion transport"/>
    <property type="evidence" value="ECO:0007669"/>
    <property type="project" value="UniProtKB-KW"/>
</dbReference>
<evidence type="ECO:0000313" key="9">
    <source>
        <dbReference type="Proteomes" id="UP000034071"/>
    </source>
</evidence>
<feature type="domain" description="PhoU" evidence="7">
    <location>
        <begin position="27"/>
        <end position="113"/>
    </location>
</feature>
<dbReference type="OrthoDB" id="9814256at2"/>
<gene>
    <name evidence="8" type="ORF">TQ33_0474</name>
</gene>
<evidence type="ECO:0000259" key="7">
    <source>
        <dbReference type="Pfam" id="PF01895"/>
    </source>
</evidence>
<dbReference type="FunFam" id="1.20.58.220:FF:000002">
    <property type="entry name" value="Phosphate-specific transport system accessory protein PhoU"/>
    <property type="match status" value="1"/>
</dbReference>
<dbReference type="PANTHER" id="PTHR42930:SF3">
    <property type="entry name" value="PHOSPHATE-SPECIFIC TRANSPORT SYSTEM ACCESSORY PROTEIN PHOU"/>
    <property type="match status" value="1"/>
</dbReference>
<dbReference type="RefSeq" id="WP_046560650.1">
    <property type="nucleotide sequence ID" value="NZ_CP010975.1"/>
</dbReference>
<dbReference type="PATRIC" id="fig|914150.5.peg.480"/>
<comment type="subunit">
    <text evidence="6">Homodimer.</text>
</comment>
<dbReference type="InterPro" id="IPR028366">
    <property type="entry name" value="PhoU"/>
</dbReference>
<dbReference type="STRING" id="914150.TQ33_0474"/>
<dbReference type="HOGENOM" id="CLU_078518_2_1_6"/>
<organism evidence="8 9">
    <name type="scientific">Kangiella geojedonensis</name>
    <dbReference type="NCBI Taxonomy" id="914150"/>
    <lineage>
        <taxon>Bacteria</taxon>
        <taxon>Pseudomonadati</taxon>
        <taxon>Pseudomonadota</taxon>
        <taxon>Gammaproteobacteria</taxon>
        <taxon>Kangiellales</taxon>
        <taxon>Kangiellaceae</taxon>
        <taxon>Kangiella</taxon>
    </lineage>
</organism>
<protein>
    <recommendedName>
        <fullName evidence="6">Phosphate-specific transport system accessory protein PhoU</fullName>
    </recommendedName>
</protein>
<dbReference type="InterPro" id="IPR038078">
    <property type="entry name" value="PhoU-like_sf"/>
</dbReference>
<evidence type="ECO:0000256" key="1">
    <source>
        <dbReference type="ARBA" id="ARBA00004496"/>
    </source>
</evidence>
<feature type="domain" description="PhoU" evidence="7">
    <location>
        <begin position="136"/>
        <end position="220"/>
    </location>
</feature>
<dbReference type="InterPro" id="IPR026022">
    <property type="entry name" value="PhoU_dom"/>
</dbReference>
<evidence type="ECO:0000256" key="4">
    <source>
        <dbReference type="ARBA" id="ARBA00022490"/>
    </source>
</evidence>
<dbReference type="PANTHER" id="PTHR42930">
    <property type="entry name" value="PHOSPHATE-SPECIFIC TRANSPORT SYSTEM ACCESSORY PROTEIN PHOU"/>
    <property type="match status" value="1"/>
</dbReference>
<name>A0A0F6TQ20_9GAMM</name>
<dbReference type="GO" id="GO:0005737">
    <property type="term" value="C:cytoplasm"/>
    <property type="evidence" value="ECO:0007669"/>
    <property type="project" value="UniProtKB-SubCell"/>
</dbReference>
<dbReference type="Gene3D" id="1.20.58.220">
    <property type="entry name" value="Phosphate transport system protein phou homolog 2, domain 2"/>
    <property type="match status" value="2"/>
</dbReference>
<accession>A0A0F6TQ20</accession>
<comment type="function">
    <text evidence="6">Plays a role in the regulation of phosphate uptake.</text>
</comment>
<keyword evidence="5 6" id="KW-0592">Phosphate transport</keyword>
<dbReference type="GO" id="GO:0030643">
    <property type="term" value="P:intracellular phosphate ion homeostasis"/>
    <property type="evidence" value="ECO:0007669"/>
    <property type="project" value="InterPro"/>
</dbReference>
<evidence type="ECO:0000256" key="3">
    <source>
        <dbReference type="ARBA" id="ARBA00022448"/>
    </source>
</evidence>
<sequence length="245" mass="27822">MMDTENLGQHISKQFNQDLENIREEVLAMGGLVEEQLTKALEALNQHDVELAEEVIANDDKVNDFEINIDEACVKILAKRQPAASDLRLVSTVLKTITDLERVGDEAEKIARMAVDIAETKVSSPLNGKLHYGALQHLGSLVKTMLHEALDSFARMDTESAVKVAKKDKKADEEYDAISRQLMTYMMEEPRSISQVLDFLWAARALERIGDHAHNICEYIVYLVQGQDVRHLTWDEIHRLVKKRN</sequence>
<comment type="subcellular location">
    <subcellularLocation>
        <location evidence="1 6">Cytoplasm</location>
    </subcellularLocation>
</comment>
<evidence type="ECO:0000256" key="5">
    <source>
        <dbReference type="ARBA" id="ARBA00022592"/>
    </source>
</evidence>
<comment type="similarity">
    <text evidence="2 6">Belongs to the PhoU family.</text>
</comment>
<proteinExistence type="inferred from homology"/>
<dbReference type="NCBIfam" id="TIGR02135">
    <property type="entry name" value="phoU_full"/>
    <property type="match status" value="1"/>
</dbReference>